<dbReference type="CDD" id="cd06222">
    <property type="entry name" value="RNase_H_like"/>
    <property type="match status" value="1"/>
</dbReference>
<protein>
    <recommendedName>
        <fullName evidence="1">SRR1-like domain-containing protein</fullName>
    </recommendedName>
</protein>
<dbReference type="AlphaFoldDB" id="A0A9D5CZG3"/>
<dbReference type="InterPro" id="IPR040044">
    <property type="entry name" value="SRR1L"/>
</dbReference>
<reference evidence="2" key="2">
    <citation type="journal article" date="2022" name="Hortic Res">
        <title>The genome of Dioscorea zingiberensis sheds light on the biosynthesis, origin and evolution of the medicinally important diosgenin saponins.</title>
        <authorList>
            <person name="Li Y."/>
            <person name="Tan C."/>
            <person name="Li Z."/>
            <person name="Guo J."/>
            <person name="Li S."/>
            <person name="Chen X."/>
            <person name="Wang C."/>
            <person name="Dai X."/>
            <person name="Yang H."/>
            <person name="Song W."/>
            <person name="Hou L."/>
            <person name="Xu J."/>
            <person name="Tong Z."/>
            <person name="Xu A."/>
            <person name="Yuan X."/>
            <person name="Wang W."/>
            <person name="Yang Q."/>
            <person name="Chen L."/>
            <person name="Sun Z."/>
            <person name="Wang K."/>
            <person name="Pan B."/>
            <person name="Chen J."/>
            <person name="Bao Y."/>
            <person name="Liu F."/>
            <person name="Qi X."/>
            <person name="Gang D.R."/>
            <person name="Wen J."/>
            <person name="Li J."/>
        </authorList>
    </citation>
    <scope>NUCLEOTIDE SEQUENCE</scope>
    <source>
        <strain evidence="2">Dzin_1.0</strain>
    </source>
</reference>
<dbReference type="InterPro" id="IPR044730">
    <property type="entry name" value="RNase_H-like_dom_plant"/>
</dbReference>
<dbReference type="PANTHER" id="PTHR28626">
    <property type="entry name" value="SRR1-LIKE PROTEIN"/>
    <property type="match status" value="1"/>
</dbReference>
<dbReference type="Pfam" id="PF07985">
    <property type="entry name" value="SRR1"/>
    <property type="match status" value="2"/>
</dbReference>
<keyword evidence="3" id="KW-1185">Reference proteome</keyword>
<evidence type="ECO:0000313" key="3">
    <source>
        <dbReference type="Proteomes" id="UP001085076"/>
    </source>
</evidence>
<name>A0A9D5CZG3_9LILI</name>
<dbReference type="EMBL" id="JAGGNH010000002">
    <property type="protein sequence ID" value="KAJ0981233.1"/>
    <property type="molecule type" value="Genomic_DNA"/>
</dbReference>
<proteinExistence type="predicted"/>
<dbReference type="Proteomes" id="UP001085076">
    <property type="component" value="Miscellaneous, Linkage group lg02"/>
</dbReference>
<dbReference type="GO" id="GO:0005737">
    <property type="term" value="C:cytoplasm"/>
    <property type="evidence" value="ECO:0007669"/>
    <property type="project" value="TreeGrafter"/>
</dbReference>
<comment type="caution">
    <text evidence="2">The sequence shown here is derived from an EMBL/GenBank/DDBJ whole genome shotgun (WGS) entry which is preliminary data.</text>
</comment>
<gene>
    <name evidence="2" type="ORF">J5N97_009488</name>
</gene>
<evidence type="ECO:0000313" key="2">
    <source>
        <dbReference type="EMBL" id="KAJ0981233.1"/>
    </source>
</evidence>
<feature type="domain" description="SRR1-like" evidence="1">
    <location>
        <begin position="324"/>
        <end position="491"/>
    </location>
</feature>
<accession>A0A9D5CZG3</accession>
<evidence type="ECO:0000259" key="1">
    <source>
        <dbReference type="Pfam" id="PF07985"/>
    </source>
</evidence>
<feature type="domain" description="SRR1-like" evidence="1">
    <location>
        <begin position="58"/>
        <end position="189"/>
    </location>
</feature>
<reference evidence="2" key="1">
    <citation type="submission" date="2021-03" db="EMBL/GenBank/DDBJ databases">
        <authorList>
            <person name="Li Z."/>
            <person name="Yang C."/>
        </authorList>
    </citation>
    <scope>NUCLEOTIDE SEQUENCE</scope>
    <source>
        <strain evidence="2">Dzin_1.0</strain>
        <tissue evidence="2">Leaf</tissue>
    </source>
</reference>
<dbReference type="GO" id="GO:0005634">
    <property type="term" value="C:nucleus"/>
    <property type="evidence" value="ECO:0007669"/>
    <property type="project" value="TreeGrafter"/>
</dbReference>
<dbReference type="InterPro" id="IPR012942">
    <property type="entry name" value="SRR1-like"/>
</dbReference>
<organism evidence="2 3">
    <name type="scientific">Dioscorea zingiberensis</name>
    <dbReference type="NCBI Taxonomy" id="325984"/>
    <lineage>
        <taxon>Eukaryota</taxon>
        <taxon>Viridiplantae</taxon>
        <taxon>Streptophyta</taxon>
        <taxon>Embryophyta</taxon>
        <taxon>Tracheophyta</taxon>
        <taxon>Spermatophyta</taxon>
        <taxon>Magnoliopsida</taxon>
        <taxon>Liliopsida</taxon>
        <taxon>Dioscoreales</taxon>
        <taxon>Dioscoreaceae</taxon>
        <taxon>Dioscorea</taxon>
    </lineage>
</organism>
<dbReference type="OrthoDB" id="687440at2759"/>
<sequence>MAEKEEYSKLMADMRSAFNEVRASKFYRSINDEIRGKPEIISNLEQVFGSRDEQNKIPIVIPRLGSIQYTISARFHLALALLLRAKVGGELTICCDELTLNAVEKSAFEAMGCRIIVDGEDGRARWIVDKPTLFFLPFARPEVLGDLLAMNWSPSRMKMMVFLGSSFMAIEGSLIHQLELDSDELPVISVKKLTFVGDRLRYVWAISEYIKELKIGDGESEIHADSNATDILFDEICWHFFYDLDELEDEDMDELLPSTMNCFKWVDSETSFPYRMDEEDVEEVLRVKEEMEITMQEVKKCEFYVKLREQLQENSALKIELSRRLESVEKVQFVVYALGSIELFFCSQYQLALVLLLRQEMDILKIEEIQVFDPVTTPVDAKVMRSLGCNVLSVNEFFRRRAEKPTLFFLPFPSFHHVGNLLEVNWSPLLLENVIILGNGLHSWDHTNFGEGIESMADRLWYLHKTRSWRTEYPIDQNNRSKSFERLSWQFFHLLPGDDLNAQSEEFPAPMKISTDQQQASPLEDILSKLRVPLDYSYSSPSLPDFMSTDDSRGQSCNKKTWIRPLPDWLKLNFDGCSGVHANGYGGTLCNNAGETLVSYAGPMKAADPDDETDDMVVIMAQVEGLRHGVKCFKELHHHQLIMEGSALSVIRWMLDLIIPPERFAEVVGEVINNLRGVNCVVSYVYPEANIKAFDMARLGASLPEFRMWNLRLGEQLNSSDGTR</sequence>
<dbReference type="PANTHER" id="PTHR28626:SF4">
    <property type="entry name" value="PROTEIN SENSITIVITY TO RED LIGHT REDUCED 1-LIKE"/>
    <property type="match status" value="1"/>
</dbReference>